<keyword evidence="3" id="KW-0804">Transcription</keyword>
<dbReference type="GO" id="GO:0003677">
    <property type="term" value="F:DNA binding"/>
    <property type="evidence" value="ECO:0007669"/>
    <property type="project" value="UniProtKB-KW"/>
</dbReference>
<dbReference type="PANTHER" id="PTHR35790:SF4">
    <property type="entry name" value="HTH-TYPE TRANSCRIPTIONAL REGULATOR PCHR"/>
    <property type="match status" value="1"/>
</dbReference>
<feature type="domain" description="HTH marR-type" evidence="4">
    <location>
        <begin position="22"/>
        <end position="155"/>
    </location>
</feature>
<keyword evidence="2" id="KW-0238">DNA-binding</keyword>
<evidence type="ECO:0000256" key="3">
    <source>
        <dbReference type="ARBA" id="ARBA00023163"/>
    </source>
</evidence>
<dbReference type="AlphaFoldDB" id="A0A975NXM6"/>
<evidence type="ECO:0000313" key="6">
    <source>
        <dbReference type="Proteomes" id="UP000676951"/>
    </source>
</evidence>
<dbReference type="PANTHER" id="PTHR35790">
    <property type="entry name" value="HTH-TYPE TRANSCRIPTIONAL REGULATOR PCHR"/>
    <property type="match status" value="1"/>
</dbReference>
<evidence type="ECO:0000256" key="2">
    <source>
        <dbReference type="ARBA" id="ARBA00023125"/>
    </source>
</evidence>
<dbReference type="GO" id="GO:0003700">
    <property type="term" value="F:DNA-binding transcription factor activity"/>
    <property type="evidence" value="ECO:0007669"/>
    <property type="project" value="InterPro"/>
</dbReference>
<dbReference type="SMART" id="SM00347">
    <property type="entry name" value="HTH_MARR"/>
    <property type="match status" value="1"/>
</dbReference>
<name>A0A975NXM6_9BRAD</name>
<sequence>MELKKRKSATTPLWRHVLEENPVPVAYRLSWVANFLTGPVYEEMEQRFGLTRPEFIILFNLVASPGCTAQDVAEASGRPKNSISRAVNALLRNGLISRGIDAIDQRRRPLIVTSAGRRLYKQALPLFVTRERQMLAPLNEAERTVFDRLLRKLVFRTDSWARTY</sequence>
<dbReference type="PRINTS" id="PR00598">
    <property type="entry name" value="HTHMARR"/>
</dbReference>
<dbReference type="Gene3D" id="1.10.10.10">
    <property type="entry name" value="Winged helix-like DNA-binding domain superfamily/Winged helix DNA-binding domain"/>
    <property type="match status" value="1"/>
</dbReference>
<evidence type="ECO:0000259" key="4">
    <source>
        <dbReference type="PROSITE" id="PS50995"/>
    </source>
</evidence>
<organism evidence="5 6">
    <name type="scientific">Bradyrhizobium sediminis</name>
    <dbReference type="NCBI Taxonomy" id="2840469"/>
    <lineage>
        <taxon>Bacteria</taxon>
        <taxon>Pseudomonadati</taxon>
        <taxon>Pseudomonadota</taxon>
        <taxon>Alphaproteobacteria</taxon>
        <taxon>Hyphomicrobiales</taxon>
        <taxon>Nitrobacteraceae</taxon>
        <taxon>Bradyrhizobium</taxon>
    </lineage>
</organism>
<proteinExistence type="predicted"/>
<dbReference type="InterPro" id="IPR036388">
    <property type="entry name" value="WH-like_DNA-bd_sf"/>
</dbReference>
<dbReference type="InterPro" id="IPR023187">
    <property type="entry name" value="Tscrpt_reg_MarR-type_CS"/>
</dbReference>
<dbReference type="InterPro" id="IPR052067">
    <property type="entry name" value="Metal_resp_HTH_trans_reg"/>
</dbReference>
<dbReference type="InterPro" id="IPR000835">
    <property type="entry name" value="HTH_MarR-typ"/>
</dbReference>
<evidence type="ECO:0000313" key="5">
    <source>
        <dbReference type="EMBL" id="QWG23283.1"/>
    </source>
</evidence>
<keyword evidence="6" id="KW-1185">Reference proteome</keyword>
<gene>
    <name evidence="5" type="ORF">KMZ93_25695</name>
</gene>
<dbReference type="Pfam" id="PF12802">
    <property type="entry name" value="MarR_2"/>
    <property type="match status" value="1"/>
</dbReference>
<protein>
    <submittedName>
        <fullName evidence="5">MarR family transcriptional regulator</fullName>
    </submittedName>
</protein>
<dbReference type="EMBL" id="CP076136">
    <property type="protein sequence ID" value="QWG23283.1"/>
    <property type="molecule type" value="Genomic_DNA"/>
</dbReference>
<accession>A0A975NXM6</accession>
<dbReference type="Proteomes" id="UP000676951">
    <property type="component" value="Chromosome"/>
</dbReference>
<dbReference type="RefSeq" id="WP_215604038.1">
    <property type="nucleotide sequence ID" value="NZ_CP076136.1"/>
</dbReference>
<dbReference type="PROSITE" id="PS50995">
    <property type="entry name" value="HTH_MARR_2"/>
    <property type="match status" value="1"/>
</dbReference>
<dbReference type="InterPro" id="IPR036390">
    <property type="entry name" value="WH_DNA-bd_sf"/>
</dbReference>
<dbReference type="SUPFAM" id="SSF46785">
    <property type="entry name" value="Winged helix' DNA-binding domain"/>
    <property type="match status" value="1"/>
</dbReference>
<evidence type="ECO:0000256" key="1">
    <source>
        <dbReference type="ARBA" id="ARBA00023015"/>
    </source>
</evidence>
<dbReference type="PROSITE" id="PS01117">
    <property type="entry name" value="HTH_MARR_1"/>
    <property type="match status" value="1"/>
</dbReference>
<keyword evidence="1" id="KW-0805">Transcription regulation</keyword>
<reference evidence="5 6" key="1">
    <citation type="submission" date="2021-06" db="EMBL/GenBank/DDBJ databases">
        <title>Bradyrhizobium sp. S2-11-4 Genome sequencing.</title>
        <authorList>
            <person name="Jin L."/>
        </authorList>
    </citation>
    <scope>NUCLEOTIDE SEQUENCE [LARGE SCALE GENOMIC DNA]</scope>
    <source>
        <strain evidence="5 6">S2-11-4</strain>
    </source>
</reference>